<dbReference type="HOGENOM" id="CLU_2905577_0_0_1"/>
<reference evidence="1 2" key="1">
    <citation type="submission" date="2014-04" db="EMBL/GenBank/DDBJ databases">
        <authorList>
            <consortium name="DOE Joint Genome Institute"/>
            <person name="Kuo A."/>
            <person name="Zuccaro A."/>
            <person name="Kohler A."/>
            <person name="Nagy L.G."/>
            <person name="Floudas D."/>
            <person name="Copeland A."/>
            <person name="Barry K.W."/>
            <person name="Cichocki N."/>
            <person name="Veneault-Fourrey C."/>
            <person name="LaButti K."/>
            <person name="Lindquist E.A."/>
            <person name="Lipzen A."/>
            <person name="Lundell T."/>
            <person name="Morin E."/>
            <person name="Murat C."/>
            <person name="Sun H."/>
            <person name="Tunlid A."/>
            <person name="Henrissat B."/>
            <person name="Grigoriev I.V."/>
            <person name="Hibbett D.S."/>
            <person name="Martin F."/>
            <person name="Nordberg H.P."/>
            <person name="Cantor M.N."/>
            <person name="Hua S.X."/>
        </authorList>
    </citation>
    <scope>NUCLEOTIDE SEQUENCE [LARGE SCALE GENOMIC DNA]</scope>
    <source>
        <strain evidence="1 2">MAFF 305830</strain>
    </source>
</reference>
<evidence type="ECO:0000313" key="2">
    <source>
        <dbReference type="Proteomes" id="UP000054097"/>
    </source>
</evidence>
<gene>
    <name evidence="1" type="ORF">M408DRAFT_104411</name>
</gene>
<sequence>MFPFCYDYPHKESPRHDRSSIHLRTSLILRIPPYLIGFASKKRAWSFDIELLVIFDGQNSFV</sequence>
<evidence type="ECO:0000313" key="1">
    <source>
        <dbReference type="EMBL" id="KIM21396.1"/>
    </source>
</evidence>
<name>A0A0C3AQ58_SERVB</name>
<accession>A0A0C3AQ58</accession>
<keyword evidence="2" id="KW-1185">Reference proteome</keyword>
<dbReference type="Proteomes" id="UP000054097">
    <property type="component" value="Unassembled WGS sequence"/>
</dbReference>
<reference evidence="2" key="2">
    <citation type="submission" date="2015-01" db="EMBL/GenBank/DDBJ databases">
        <title>Evolutionary Origins and Diversification of the Mycorrhizal Mutualists.</title>
        <authorList>
            <consortium name="DOE Joint Genome Institute"/>
            <consortium name="Mycorrhizal Genomics Consortium"/>
            <person name="Kohler A."/>
            <person name="Kuo A."/>
            <person name="Nagy L.G."/>
            <person name="Floudas D."/>
            <person name="Copeland A."/>
            <person name="Barry K.W."/>
            <person name="Cichocki N."/>
            <person name="Veneault-Fourrey C."/>
            <person name="LaButti K."/>
            <person name="Lindquist E.A."/>
            <person name="Lipzen A."/>
            <person name="Lundell T."/>
            <person name="Morin E."/>
            <person name="Murat C."/>
            <person name="Riley R."/>
            <person name="Ohm R."/>
            <person name="Sun H."/>
            <person name="Tunlid A."/>
            <person name="Henrissat B."/>
            <person name="Grigoriev I.V."/>
            <person name="Hibbett D.S."/>
            <person name="Martin F."/>
        </authorList>
    </citation>
    <scope>NUCLEOTIDE SEQUENCE [LARGE SCALE GENOMIC DNA]</scope>
    <source>
        <strain evidence="2">MAFF 305830</strain>
    </source>
</reference>
<dbReference type="AlphaFoldDB" id="A0A0C3AQ58"/>
<dbReference type="EMBL" id="KN824384">
    <property type="protein sequence ID" value="KIM21396.1"/>
    <property type="molecule type" value="Genomic_DNA"/>
</dbReference>
<protein>
    <submittedName>
        <fullName evidence="1">Uncharacterized protein</fullName>
    </submittedName>
</protein>
<proteinExistence type="predicted"/>
<organism evidence="1 2">
    <name type="scientific">Serendipita vermifera MAFF 305830</name>
    <dbReference type="NCBI Taxonomy" id="933852"/>
    <lineage>
        <taxon>Eukaryota</taxon>
        <taxon>Fungi</taxon>
        <taxon>Dikarya</taxon>
        <taxon>Basidiomycota</taxon>
        <taxon>Agaricomycotina</taxon>
        <taxon>Agaricomycetes</taxon>
        <taxon>Sebacinales</taxon>
        <taxon>Serendipitaceae</taxon>
        <taxon>Serendipita</taxon>
    </lineage>
</organism>